<accession>A0A0C3BD70</accession>
<reference evidence="1 2" key="1">
    <citation type="submission" date="2014-04" db="EMBL/GenBank/DDBJ databases">
        <authorList>
            <consortium name="DOE Joint Genome Institute"/>
            <person name="Kuo A."/>
            <person name="Tarkka M."/>
            <person name="Buscot F."/>
            <person name="Kohler A."/>
            <person name="Nagy L.G."/>
            <person name="Floudas D."/>
            <person name="Copeland A."/>
            <person name="Barry K.W."/>
            <person name="Cichocki N."/>
            <person name="Veneault-Fourrey C."/>
            <person name="LaButti K."/>
            <person name="Lindquist E.A."/>
            <person name="Lipzen A."/>
            <person name="Lundell T."/>
            <person name="Morin E."/>
            <person name="Murat C."/>
            <person name="Sun H."/>
            <person name="Tunlid A."/>
            <person name="Henrissat B."/>
            <person name="Grigoriev I.V."/>
            <person name="Hibbett D.S."/>
            <person name="Martin F."/>
            <person name="Nordberg H.P."/>
            <person name="Cantor M.N."/>
            <person name="Hua S.X."/>
        </authorList>
    </citation>
    <scope>NUCLEOTIDE SEQUENCE [LARGE SCALE GENOMIC DNA]</scope>
    <source>
        <strain evidence="1 2">F 1598</strain>
    </source>
</reference>
<dbReference type="EMBL" id="KN833049">
    <property type="protein sequence ID" value="KIM75227.1"/>
    <property type="molecule type" value="Genomic_DNA"/>
</dbReference>
<dbReference type="OrthoDB" id="59415at2759"/>
<dbReference type="InParanoid" id="A0A0C3BD70"/>
<reference evidence="2" key="2">
    <citation type="submission" date="2015-01" db="EMBL/GenBank/DDBJ databases">
        <title>Evolutionary Origins and Diversification of the Mycorrhizal Mutualists.</title>
        <authorList>
            <consortium name="DOE Joint Genome Institute"/>
            <consortium name="Mycorrhizal Genomics Consortium"/>
            <person name="Kohler A."/>
            <person name="Kuo A."/>
            <person name="Nagy L.G."/>
            <person name="Floudas D."/>
            <person name="Copeland A."/>
            <person name="Barry K.W."/>
            <person name="Cichocki N."/>
            <person name="Veneault-Fourrey C."/>
            <person name="LaButti K."/>
            <person name="Lindquist E.A."/>
            <person name="Lipzen A."/>
            <person name="Lundell T."/>
            <person name="Morin E."/>
            <person name="Murat C."/>
            <person name="Riley R."/>
            <person name="Ohm R."/>
            <person name="Sun H."/>
            <person name="Tunlid A."/>
            <person name="Henrissat B."/>
            <person name="Grigoriev I.V."/>
            <person name="Hibbett D.S."/>
            <person name="Martin F."/>
        </authorList>
    </citation>
    <scope>NUCLEOTIDE SEQUENCE [LARGE SCALE GENOMIC DNA]</scope>
    <source>
        <strain evidence="2">F 1598</strain>
    </source>
</reference>
<protein>
    <submittedName>
        <fullName evidence="1">Uncharacterized protein</fullName>
    </submittedName>
</protein>
<dbReference type="Proteomes" id="UP000054166">
    <property type="component" value="Unassembled WGS sequence"/>
</dbReference>
<name>A0A0C3BD70_PILCF</name>
<organism evidence="1 2">
    <name type="scientific">Piloderma croceum (strain F 1598)</name>
    <dbReference type="NCBI Taxonomy" id="765440"/>
    <lineage>
        <taxon>Eukaryota</taxon>
        <taxon>Fungi</taxon>
        <taxon>Dikarya</taxon>
        <taxon>Basidiomycota</taxon>
        <taxon>Agaricomycotina</taxon>
        <taxon>Agaricomycetes</taxon>
        <taxon>Agaricomycetidae</taxon>
        <taxon>Atheliales</taxon>
        <taxon>Atheliaceae</taxon>
        <taxon>Piloderma</taxon>
    </lineage>
</organism>
<proteinExistence type="predicted"/>
<gene>
    <name evidence="1" type="ORF">PILCRDRAFT_827471</name>
</gene>
<dbReference type="AlphaFoldDB" id="A0A0C3BD70"/>
<evidence type="ECO:0000313" key="2">
    <source>
        <dbReference type="Proteomes" id="UP000054166"/>
    </source>
</evidence>
<dbReference type="HOGENOM" id="CLU_2979928_0_0_1"/>
<sequence length="58" mass="6557">MEEERSGINSGYKIFMISGKDDGRLYRVAVPNSHGFGALQNYSPYMRNALYQIGQTKP</sequence>
<evidence type="ECO:0000313" key="1">
    <source>
        <dbReference type="EMBL" id="KIM75227.1"/>
    </source>
</evidence>
<keyword evidence="2" id="KW-1185">Reference proteome</keyword>